<dbReference type="InterPro" id="IPR019874">
    <property type="entry name" value="RF_methyltr_PrmC"/>
</dbReference>
<dbReference type="CDD" id="cd02440">
    <property type="entry name" value="AdoMet_MTases"/>
    <property type="match status" value="1"/>
</dbReference>
<accession>A0A239FIK4</accession>
<keyword evidence="1 4" id="KW-0489">Methyltransferase</keyword>
<feature type="binding site" evidence="4">
    <location>
        <position position="140"/>
    </location>
    <ligand>
        <name>S-adenosyl-L-methionine</name>
        <dbReference type="ChEBI" id="CHEBI:59789"/>
    </ligand>
</feature>
<evidence type="ECO:0000313" key="7">
    <source>
        <dbReference type="EMBL" id="SNS56820.1"/>
    </source>
</evidence>
<dbReference type="Gene3D" id="1.10.8.10">
    <property type="entry name" value="DNA helicase RuvA subunit, C-terminal domain"/>
    <property type="match status" value="1"/>
</dbReference>
<dbReference type="PANTHER" id="PTHR18895:SF74">
    <property type="entry name" value="MTRF1L RELEASE FACTOR GLUTAMINE METHYLTRANSFERASE"/>
    <property type="match status" value="1"/>
</dbReference>
<proteinExistence type="inferred from homology"/>
<name>A0A239FIK4_EKHLU</name>
<reference evidence="7 8" key="1">
    <citation type="submission" date="2017-06" db="EMBL/GenBank/DDBJ databases">
        <authorList>
            <person name="Kim H.J."/>
            <person name="Triplett B.A."/>
        </authorList>
    </citation>
    <scope>NUCLEOTIDE SEQUENCE [LARGE SCALE GENOMIC DNA]</scope>
    <source>
        <strain evidence="7 8">DSM 19307</strain>
    </source>
</reference>
<feature type="domain" description="Methyltransferase" evidence="5">
    <location>
        <begin position="114"/>
        <end position="183"/>
    </location>
</feature>
<dbReference type="OrthoDB" id="9800643at2"/>
<dbReference type="Pfam" id="PF13649">
    <property type="entry name" value="Methyltransf_25"/>
    <property type="match status" value="1"/>
</dbReference>
<comment type="catalytic activity">
    <reaction evidence="4">
        <text>L-glutaminyl-[peptide chain release factor] + S-adenosyl-L-methionine = N(5)-methyl-L-glutaminyl-[peptide chain release factor] + S-adenosyl-L-homocysteine + H(+)</text>
        <dbReference type="Rhea" id="RHEA:42896"/>
        <dbReference type="Rhea" id="RHEA-COMP:10271"/>
        <dbReference type="Rhea" id="RHEA-COMP:10272"/>
        <dbReference type="ChEBI" id="CHEBI:15378"/>
        <dbReference type="ChEBI" id="CHEBI:30011"/>
        <dbReference type="ChEBI" id="CHEBI:57856"/>
        <dbReference type="ChEBI" id="CHEBI:59789"/>
        <dbReference type="ChEBI" id="CHEBI:61891"/>
        <dbReference type="EC" id="2.1.1.297"/>
    </reaction>
</comment>
<dbReference type="PANTHER" id="PTHR18895">
    <property type="entry name" value="HEMK METHYLTRANSFERASE"/>
    <property type="match status" value="1"/>
</dbReference>
<evidence type="ECO:0000256" key="1">
    <source>
        <dbReference type="ARBA" id="ARBA00022603"/>
    </source>
</evidence>
<keyword evidence="8" id="KW-1185">Reference proteome</keyword>
<dbReference type="InterPro" id="IPR050320">
    <property type="entry name" value="N5-glutamine_MTase"/>
</dbReference>
<evidence type="ECO:0000256" key="3">
    <source>
        <dbReference type="ARBA" id="ARBA00022691"/>
    </source>
</evidence>
<evidence type="ECO:0000313" key="8">
    <source>
        <dbReference type="Proteomes" id="UP000198393"/>
    </source>
</evidence>
<dbReference type="Gene3D" id="3.40.50.150">
    <property type="entry name" value="Vaccinia Virus protein VP39"/>
    <property type="match status" value="1"/>
</dbReference>
<keyword evidence="2 4" id="KW-0808">Transferase</keyword>
<evidence type="ECO:0000256" key="4">
    <source>
        <dbReference type="HAMAP-Rule" id="MF_02126"/>
    </source>
</evidence>
<dbReference type="RefSeq" id="WP_089355444.1">
    <property type="nucleotide sequence ID" value="NZ_FZPD01000001.1"/>
</dbReference>
<dbReference type="Pfam" id="PF17827">
    <property type="entry name" value="PrmC_N"/>
    <property type="match status" value="1"/>
</dbReference>
<protein>
    <recommendedName>
        <fullName evidence="4">Release factor glutamine methyltransferase</fullName>
        <shortName evidence="4">RF MTase</shortName>
        <ecNumber evidence="4">2.1.1.297</ecNumber>
    </recommendedName>
    <alternativeName>
        <fullName evidence="4">N5-glutamine methyltransferase PrmC</fullName>
    </alternativeName>
    <alternativeName>
        <fullName evidence="4">Protein-(glutamine-N5) MTase PrmC</fullName>
    </alternativeName>
    <alternativeName>
        <fullName evidence="4">Protein-glutamine N-methyltransferase PrmC</fullName>
    </alternativeName>
</protein>
<dbReference type="AlphaFoldDB" id="A0A239FIK4"/>
<comment type="caution">
    <text evidence="4">Lacks conserved residue(s) required for the propagation of feature annotation.</text>
</comment>
<evidence type="ECO:0000259" key="5">
    <source>
        <dbReference type="Pfam" id="PF13649"/>
    </source>
</evidence>
<dbReference type="PROSITE" id="PS00092">
    <property type="entry name" value="N6_MTASE"/>
    <property type="match status" value="1"/>
</dbReference>
<dbReference type="NCBIfam" id="TIGR00536">
    <property type="entry name" value="hemK_fam"/>
    <property type="match status" value="1"/>
</dbReference>
<sequence>MKNVKQIWQETAKQLEKVYDRREAENISHLLLEDLFGVSRAAIISDELLDLNDAKLKQSIGRLLKHEPIQYITGVADFYGRKFHIAPGALIPRPETEELVDLIIQENKIRNPRILDVGVGSGCIAVSLAIKLGGNVFGTDLSKEALEIAAKNAQELGAKINFTQHDILSSPLPEGELDILVSNPPYIPLRDQKEMRVNVLKYEPELALFVPDDDPLIFYKRIAVEGLKSLKKGGKLYFEIHENFGIEVKAHLQAVGYSEVNIHKDMQGKHRIVSGIKA</sequence>
<feature type="domain" description="Release factor glutamine methyltransferase N-terminal" evidence="6">
    <location>
        <begin position="6"/>
        <end position="74"/>
    </location>
</feature>
<gene>
    <name evidence="4" type="primary">prmC</name>
    <name evidence="7" type="ORF">SAMN05421640_0693</name>
</gene>
<dbReference type="InterPro" id="IPR002052">
    <property type="entry name" value="DNA_methylase_N6_adenine_CS"/>
</dbReference>
<dbReference type="InterPro" id="IPR029063">
    <property type="entry name" value="SAM-dependent_MTases_sf"/>
</dbReference>
<dbReference type="InterPro" id="IPR004556">
    <property type="entry name" value="HemK-like"/>
</dbReference>
<keyword evidence="3 4" id="KW-0949">S-adenosyl-L-methionine</keyword>
<dbReference type="HAMAP" id="MF_02126">
    <property type="entry name" value="RF_methyltr_PrmC"/>
    <property type="match status" value="1"/>
</dbReference>
<dbReference type="GO" id="GO:0102559">
    <property type="term" value="F:peptide chain release factor N(5)-glutamine methyltransferase activity"/>
    <property type="evidence" value="ECO:0007669"/>
    <property type="project" value="UniProtKB-EC"/>
</dbReference>
<dbReference type="NCBIfam" id="TIGR03534">
    <property type="entry name" value="RF_mod_PrmC"/>
    <property type="match status" value="1"/>
</dbReference>
<evidence type="ECO:0000259" key="6">
    <source>
        <dbReference type="Pfam" id="PF17827"/>
    </source>
</evidence>
<dbReference type="GO" id="GO:0003676">
    <property type="term" value="F:nucleic acid binding"/>
    <property type="evidence" value="ECO:0007669"/>
    <property type="project" value="InterPro"/>
</dbReference>
<feature type="binding site" evidence="4">
    <location>
        <begin position="118"/>
        <end position="122"/>
    </location>
    <ligand>
        <name>S-adenosyl-L-methionine</name>
        <dbReference type="ChEBI" id="CHEBI:59789"/>
    </ligand>
</feature>
<comment type="similarity">
    <text evidence="4">Belongs to the protein N5-glutamine methyltransferase family. PrmC subfamily.</text>
</comment>
<dbReference type="GO" id="GO:0032259">
    <property type="term" value="P:methylation"/>
    <property type="evidence" value="ECO:0007669"/>
    <property type="project" value="UniProtKB-KW"/>
</dbReference>
<evidence type="ECO:0000256" key="2">
    <source>
        <dbReference type="ARBA" id="ARBA00022679"/>
    </source>
</evidence>
<dbReference type="InterPro" id="IPR040758">
    <property type="entry name" value="PrmC_N"/>
</dbReference>
<dbReference type="EC" id="2.1.1.297" evidence="4"/>
<dbReference type="SUPFAM" id="SSF53335">
    <property type="entry name" value="S-adenosyl-L-methionine-dependent methyltransferases"/>
    <property type="match status" value="1"/>
</dbReference>
<feature type="binding site" evidence="4">
    <location>
        <begin position="183"/>
        <end position="186"/>
    </location>
    <ligand>
        <name>substrate</name>
    </ligand>
</feature>
<dbReference type="InterPro" id="IPR041698">
    <property type="entry name" value="Methyltransf_25"/>
</dbReference>
<feature type="binding site" evidence="4">
    <location>
        <position position="183"/>
    </location>
    <ligand>
        <name>S-adenosyl-L-methionine</name>
        <dbReference type="ChEBI" id="CHEBI:59789"/>
    </ligand>
</feature>
<comment type="function">
    <text evidence="4">Methylates the class 1 translation termination release factors RF1/PrfA and RF2/PrfB on the glutamine residue of the universally conserved GGQ motif.</text>
</comment>
<dbReference type="Proteomes" id="UP000198393">
    <property type="component" value="Unassembled WGS sequence"/>
</dbReference>
<organism evidence="7 8">
    <name type="scientific">Ekhidna lutea</name>
    <dbReference type="NCBI Taxonomy" id="447679"/>
    <lineage>
        <taxon>Bacteria</taxon>
        <taxon>Pseudomonadati</taxon>
        <taxon>Bacteroidota</taxon>
        <taxon>Cytophagia</taxon>
        <taxon>Cytophagales</taxon>
        <taxon>Reichenbachiellaceae</taxon>
        <taxon>Ekhidna</taxon>
    </lineage>
</organism>
<dbReference type="EMBL" id="FZPD01000001">
    <property type="protein sequence ID" value="SNS56820.1"/>
    <property type="molecule type" value="Genomic_DNA"/>
</dbReference>